<dbReference type="CDD" id="cd00130">
    <property type="entry name" value="PAS"/>
    <property type="match status" value="3"/>
</dbReference>
<keyword evidence="3" id="KW-0597">Phosphoprotein</keyword>
<evidence type="ECO:0000256" key="5">
    <source>
        <dbReference type="ARBA" id="ARBA00022777"/>
    </source>
</evidence>
<evidence type="ECO:0000256" key="6">
    <source>
        <dbReference type="SAM" id="Coils"/>
    </source>
</evidence>
<dbReference type="PROSITE" id="PS50109">
    <property type="entry name" value="HIS_KIN"/>
    <property type="match status" value="1"/>
</dbReference>
<dbReference type="InterPro" id="IPR004358">
    <property type="entry name" value="Sig_transdc_His_kin-like_C"/>
</dbReference>
<dbReference type="InterPro" id="IPR003661">
    <property type="entry name" value="HisK_dim/P_dom"/>
</dbReference>
<comment type="catalytic activity">
    <reaction evidence="1">
        <text>ATP + protein L-histidine = ADP + protein N-phospho-L-histidine.</text>
        <dbReference type="EC" id="2.7.13.3"/>
    </reaction>
</comment>
<evidence type="ECO:0000259" key="8">
    <source>
        <dbReference type="PROSITE" id="PS50112"/>
    </source>
</evidence>
<dbReference type="GO" id="GO:0000155">
    <property type="term" value="F:phosphorelay sensor kinase activity"/>
    <property type="evidence" value="ECO:0007669"/>
    <property type="project" value="InterPro"/>
</dbReference>
<dbReference type="PRINTS" id="PR00344">
    <property type="entry name" value="BCTRLSENSOR"/>
</dbReference>
<dbReference type="InterPro" id="IPR013656">
    <property type="entry name" value="PAS_4"/>
</dbReference>
<evidence type="ECO:0000256" key="4">
    <source>
        <dbReference type="ARBA" id="ARBA00022679"/>
    </source>
</evidence>
<feature type="coiled-coil region" evidence="6">
    <location>
        <begin position="609"/>
        <end position="653"/>
    </location>
</feature>
<dbReference type="InterPro" id="IPR005467">
    <property type="entry name" value="His_kinase_dom"/>
</dbReference>
<dbReference type="SUPFAM" id="SSF55785">
    <property type="entry name" value="PYP-like sensor domain (PAS domain)"/>
    <property type="match status" value="5"/>
</dbReference>
<dbReference type="Pfam" id="PF08448">
    <property type="entry name" value="PAS_4"/>
    <property type="match status" value="3"/>
</dbReference>
<dbReference type="InterPro" id="IPR000014">
    <property type="entry name" value="PAS"/>
</dbReference>
<feature type="domain" description="Histidine kinase" evidence="7">
    <location>
        <begin position="802"/>
        <end position="1017"/>
    </location>
</feature>
<dbReference type="SMART" id="SM00387">
    <property type="entry name" value="HATPase_c"/>
    <property type="match status" value="1"/>
</dbReference>
<dbReference type="SMART" id="SM00091">
    <property type="entry name" value="PAS"/>
    <property type="match status" value="5"/>
</dbReference>
<gene>
    <name evidence="9" type="ORF">FVR03_00965</name>
</gene>
<dbReference type="InterPro" id="IPR013767">
    <property type="entry name" value="PAS_fold"/>
</dbReference>
<dbReference type="EC" id="2.7.13.3" evidence="2"/>
<dbReference type="InterPro" id="IPR036097">
    <property type="entry name" value="HisK_dim/P_sf"/>
</dbReference>
<feature type="domain" description="PAS" evidence="8">
    <location>
        <begin position="643"/>
        <end position="714"/>
    </location>
</feature>
<reference evidence="9 10" key="1">
    <citation type="submission" date="2019-08" db="EMBL/GenBank/DDBJ databases">
        <authorList>
            <person name="Shi S."/>
        </authorList>
    </citation>
    <scope>NUCLEOTIDE SEQUENCE [LARGE SCALE GENOMIC DNA]</scope>
    <source>
        <strain evidence="9 10">GY10130</strain>
    </source>
</reference>
<accession>A0A5C8KDI4</accession>
<keyword evidence="10" id="KW-1185">Reference proteome</keyword>
<dbReference type="PANTHER" id="PTHR43304:SF1">
    <property type="entry name" value="PAC DOMAIN-CONTAINING PROTEIN"/>
    <property type="match status" value="1"/>
</dbReference>
<dbReference type="NCBIfam" id="TIGR00229">
    <property type="entry name" value="sensory_box"/>
    <property type="match status" value="2"/>
</dbReference>
<dbReference type="OrthoDB" id="9766459at2"/>
<evidence type="ECO:0000259" key="7">
    <source>
        <dbReference type="PROSITE" id="PS50109"/>
    </source>
</evidence>
<evidence type="ECO:0000256" key="3">
    <source>
        <dbReference type="ARBA" id="ARBA00022553"/>
    </source>
</evidence>
<evidence type="ECO:0000256" key="1">
    <source>
        <dbReference type="ARBA" id="ARBA00000085"/>
    </source>
</evidence>
<comment type="caution">
    <text evidence="9">The sequence shown here is derived from an EMBL/GenBank/DDBJ whole genome shotgun (WGS) entry which is preliminary data.</text>
</comment>
<organism evidence="9 10">
    <name type="scientific">Pontibacter qinzhouensis</name>
    <dbReference type="NCBI Taxonomy" id="2603253"/>
    <lineage>
        <taxon>Bacteria</taxon>
        <taxon>Pseudomonadati</taxon>
        <taxon>Bacteroidota</taxon>
        <taxon>Cytophagia</taxon>
        <taxon>Cytophagales</taxon>
        <taxon>Hymenobacteraceae</taxon>
        <taxon>Pontibacter</taxon>
    </lineage>
</organism>
<dbReference type="InterPro" id="IPR035965">
    <property type="entry name" value="PAS-like_dom_sf"/>
</dbReference>
<dbReference type="Gene3D" id="1.10.287.130">
    <property type="match status" value="1"/>
</dbReference>
<dbReference type="Proteomes" id="UP000321926">
    <property type="component" value="Unassembled WGS sequence"/>
</dbReference>
<dbReference type="Pfam" id="PF02518">
    <property type="entry name" value="HATPase_c"/>
    <property type="match status" value="1"/>
</dbReference>
<feature type="domain" description="PAS" evidence="8">
    <location>
        <begin position="488"/>
        <end position="558"/>
    </location>
</feature>
<dbReference type="PROSITE" id="PS50112">
    <property type="entry name" value="PAS"/>
    <property type="match status" value="2"/>
</dbReference>
<dbReference type="SMART" id="SM00388">
    <property type="entry name" value="HisKA"/>
    <property type="match status" value="1"/>
</dbReference>
<dbReference type="RefSeq" id="WP_147919885.1">
    <property type="nucleotide sequence ID" value="NZ_VRTY01000002.1"/>
</dbReference>
<keyword evidence="4" id="KW-0808">Transferase</keyword>
<protein>
    <recommendedName>
        <fullName evidence="2">histidine kinase</fullName>
        <ecNumber evidence="2">2.7.13.3</ecNumber>
    </recommendedName>
</protein>
<dbReference type="AlphaFoldDB" id="A0A5C8KDI4"/>
<dbReference type="Gene3D" id="3.30.565.10">
    <property type="entry name" value="Histidine kinase-like ATPase, C-terminal domain"/>
    <property type="match status" value="1"/>
</dbReference>
<proteinExistence type="predicted"/>
<dbReference type="EMBL" id="VRTY01000002">
    <property type="protein sequence ID" value="TXK52659.1"/>
    <property type="molecule type" value="Genomic_DNA"/>
</dbReference>
<sequence>MIHASSLPTETLNLLRALPDPYLFIATDFTIITATDAYLQATHQEHDFLTGKPILELFPTNLADLRQSLEWVLENKKPHQLNLQQKVAKDKTEETKDKNWSVTNTPALDAEGQISYLIFKLEAVLQPEESVKSAWQQAKQAVQPSADQTTLSQELIAARAEAELQREQLHNILMQAPALICIFEGPEHVFKLVNPHYQQLVGNRPIQGQPIAKVMPELAGQPIFDLLDKVYRTGETYHAHEMMVQLDHENIGSLGHNYYNFIYQATRDVYGKINGIMVFAYEVTAQVKARQEVEEREYALQTLNEQMAAANEEIRAANEELTVTQMALQELNDVLESRVEERTQELKLAHQKIEADRNRLHVLFMQAATPICILAGEDLVYELVNPAYQQLLPGRRLLGNSMLKEALTELETQPFAQVIKNVYKTGQTYFNQESLVPVARYENGPIENRYFSYTLQARRDEAGQVDGVIVFVFEVTEQVEARQEVEQSAKRLQLITDALPVLIGYLNKEEKYEFANQAYEAWFHKKPSELIGRKVVDIVGEKAYAGVKQYIDRALAGERLDFESRMPYREDFVKYIRTSYVPDVKHGQVEGFFTLVSDITEQVLVRQQIEDREKEANALAQKLLLANEDLSKSNTALQELTQLQKQLVALVDNSIDFIGLATPSGKGVYINQAGLDFLGLEQKQVKELHVTDFFFEEDQAFVQEVIIPALLSEGKWAGEFQFKHFITGEKLPVHYNSFAIKDPDTGQLLGLATISIYIGERKKQEAALKALTEQLANTNAELSTTNEQLTRTNIDLDNFIYTASHDLKAPIFNIEGLMQILIESLPQHLIAAEGLDDVTRMIQQSIERFKRTIDHLTDVTKLQKENNQAMVEVNLAEVIREVRLDLSPQLAEAGAEVTVEMNGCIGVNFSEKNLRSVVYNLLSNAIKYRSPDRKPKVKIECRHEGDYLDLSVQDNGLGIDLEASQRLFTMFGRLHDHVEGSGVGLYMVKKMVENAGGYIEVDSQEGQGSTFKVHLKR</sequence>
<dbReference type="SUPFAM" id="SSF55874">
    <property type="entry name" value="ATPase domain of HSP90 chaperone/DNA topoisomerase II/histidine kinase"/>
    <property type="match status" value="1"/>
</dbReference>
<dbReference type="Pfam" id="PF00989">
    <property type="entry name" value="PAS"/>
    <property type="match status" value="1"/>
</dbReference>
<dbReference type="InterPro" id="IPR003594">
    <property type="entry name" value="HATPase_dom"/>
</dbReference>
<name>A0A5C8KDI4_9BACT</name>
<keyword evidence="6" id="KW-0175">Coiled coil</keyword>
<dbReference type="PANTHER" id="PTHR43304">
    <property type="entry name" value="PHYTOCHROME-LIKE PROTEIN CPH1"/>
    <property type="match status" value="1"/>
</dbReference>
<dbReference type="CDD" id="cd00082">
    <property type="entry name" value="HisKA"/>
    <property type="match status" value="1"/>
</dbReference>
<dbReference type="InterPro" id="IPR052162">
    <property type="entry name" value="Sensor_kinase/Photoreceptor"/>
</dbReference>
<dbReference type="Pfam" id="PF13426">
    <property type="entry name" value="PAS_9"/>
    <property type="match status" value="1"/>
</dbReference>
<evidence type="ECO:0000313" key="9">
    <source>
        <dbReference type="EMBL" id="TXK52659.1"/>
    </source>
</evidence>
<keyword evidence="5" id="KW-0418">Kinase</keyword>
<evidence type="ECO:0000256" key="2">
    <source>
        <dbReference type="ARBA" id="ARBA00012438"/>
    </source>
</evidence>
<dbReference type="SUPFAM" id="SSF47384">
    <property type="entry name" value="Homodimeric domain of signal transducing histidine kinase"/>
    <property type="match status" value="1"/>
</dbReference>
<dbReference type="Gene3D" id="3.30.450.20">
    <property type="entry name" value="PAS domain"/>
    <property type="match status" value="5"/>
</dbReference>
<feature type="coiled-coil region" evidence="6">
    <location>
        <begin position="293"/>
        <end position="334"/>
    </location>
</feature>
<dbReference type="GO" id="GO:0006355">
    <property type="term" value="P:regulation of DNA-templated transcription"/>
    <property type="evidence" value="ECO:0007669"/>
    <property type="project" value="InterPro"/>
</dbReference>
<dbReference type="InterPro" id="IPR036890">
    <property type="entry name" value="HATPase_C_sf"/>
</dbReference>
<feature type="coiled-coil region" evidence="6">
    <location>
        <begin position="761"/>
        <end position="788"/>
    </location>
</feature>
<evidence type="ECO:0000313" key="10">
    <source>
        <dbReference type="Proteomes" id="UP000321926"/>
    </source>
</evidence>